<reference evidence="2 3" key="1">
    <citation type="submission" date="2019-03" db="EMBL/GenBank/DDBJ databases">
        <title>Sapientia aquatica gen. nov., sp. nov., isolated from a crater lake.</title>
        <authorList>
            <person name="Felfoldi T."/>
            <person name="Szabo A."/>
            <person name="Toth E."/>
            <person name="Schumann P."/>
            <person name="Keki Z."/>
            <person name="Marialigeti K."/>
            <person name="Mathe I."/>
        </authorList>
    </citation>
    <scope>NUCLEOTIDE SEQUENCE [LARGE SCALE GENOMIC DNA]</scope>
    <source>
        <strain evidence="2 3">SA-152</strain>
    </source>
</reference>
<feature type="transmembrane region" description="Helical" evidence="1">
    <location>
        <begin position="27"/>
        <end position="46"/>
    </location>
</feature>
<gene>
    <name evidence="2" type="ORF">E2I14_10760</name>
</gene>
<dbReference type="Proteomes" id="UP000294829">
    <property type="component" value="Unassembled WGS sequence"/>
</dbReference>
<dbReference type="AlphaFoldDB" id="A0A4R5W1T3"/>
<name>A0A4R5W1T3_9BURK</name>
<keyword evidence="1" id="KW-1133">Transmembrane helix</keyword>
<keyword evidence="3" id="KW-1185">Reference proteome</keyword>
<comment type="caution">
    <text evidence="2">The sequence shown here is derived from an EMBL/GenBank/DDBJ whole genome shotgun (WGS) entry which is preliminary data.</text>
</comment>
<dbReference type="Pfam" id="PF11335">
    <property type="entry name" value="DUF3137"/>
    <property type="match status" value="1"/>
</dbReference>
<dbReference type="InterPro" id="IPR021484">
    <property type="entry name" value="DUF3137"/>
</dbReference>
<evidence type="ECO:0000313" key="2">
    <source>
        <dbReference type="EMBL" id="TDK66063.1"/>
    </source>
</evidence>
<dbReference type="OrthoDB" id="4960523at2"/>
<proteinExistence type="predicted"/>
<organism evidence="2 3">
    <name type="scientific">Sapientia aquatica</name>
    <dbReference type="NCBI Taxonomy" id="1549640"/>
    <lineage>
        <taxon>Bacteria</taxon>
        <taxon>Pseudomonadati</taxon>
        <taxon>Pseudomonadota</taxon>
        <taxon>Betaproteobacteria</taxon>
        <taxon>Burkholderiales</taxon>
        <taxon>Oxalobacteraceae</taxon>
        <taxon>Sapientia</taxon>
    </lineage>
</organism>
<dbReference type="EMBL" id="SMYL01000004">
    <property type="protein sequence ID" value="TDK66063.1"/>
    <property type="molecule type" value="Genomic_DNA"/>
</dbReference>
<dbReference type="RefSeq" id="WP_133328282.1">
    <property type="nucleotide sequence ID" value="NZ_SMYL01000004.1"/>
</dbReference>
<evidence type="ECO:0000313" key="3">
    <source>
        <dbReference type="Proteomes" id="UP000294829"/>
    </source>
</evidence>
<feature type="transmembrane region" description="Helical" evidence="1">
    <location>
        <begin position="52"/>
        <end position="71"/>
    </location>
</feature>
<sequence>MAMSNELLRTLVTLEEERHASISKARFWAAPILLLAGFAALVIHGHHSTGGTIMALVVGIILAAIVYNYLISKVVKRFKQQIMPILLEDIDPSLSYYFDGSIDLDEFNQPGMFTQPDRFSGKDVVQGTIGQTAIKFSLVDAEEERQHTSTDSDGRTSTTTTYVTIFKGLFFIADFNKNFAGRTLVKPHSWNIFDKLFGSTLTLEDPEFNKLFTVQSTDQVEGRYIMTPSLMDKFKLLHDKVGDFQACFIQGRLFMAINLPQNFFEPAMNESLADSQQIKKIMTNLKMITGLVEDLGLNVRIWGTKTNS</sequence>
<accession>A0A4R5W1T3</accession>
<keyword evidence="1" id="KW-0812">Transmembrane</keyword>
<evidence type="ECO:0000256" key="1">
    <source>
        <dbReference type="SAM" id="Phobius"/>
    </source>
</evidence>
<protein>
    <submittedName>
        <fullName evidence="2">DUF3137 domain-containing protein</fullName>
    </submittedName>
</protein>
<keyword evidence="1" id="KW-0472">Membrane</keyword>